<keyword evidence="3 6" id="KW-0812">Transmembrane</keyword>
<keyword evidence="4 6" id="KW-1133">Transmembrane helix</keyword>
<feature type="transmembrane region" description="Helical" evidence="6">
    <location>
        <begin position="490"/>
        <end position="513"/>
    </location>
</feature>
<dbReference type="GO" id="GO:0005886">
    <property type="term" value="C:plasma membrane"/>
    <property type="evidence" value="ECO:0007669"/>
    <property type="project" value="UniProtKB-SubCell"/>
</dbReference>
<evidence type="ECO:0000313" key="8">
    <source>
        <dbReference type="Proteomes" id="UP000095255"/>
    </source>
</evidence>
<reference evidence="7 8" key="1">
    <citation type="submission" date="2016-09" db="EMBL/GenBank/DDBJ databases">
        <title>Desulfuribacillus arsenicus sp. nov., an obligately anaerobic, dissimilatory arsenic- and antimonate-reducing bacterium isolated from anoxic sediments.</title>
        <authorList>
            <person name="Abin C.A."/>
            <person name="Hollibaugh J.T."/>
        </authorList>
    </citation>
    <scope>NUCLEOTIDE SEQUENCE [LARGE SCALE GENOMIC DNA]</scope>
    <source>
        <strain evidence="7 8">MLFW-2</strain>
    </source>
</reference>
<dbReference type="InterPro" id="IPR024923">
    <property type="entry name" value="PG_synth_SpoVB"/>
</dbReference>
<feature type="transmembrane region" description="Helical" evidence="6">
    <location>
        <begin position="331"/>
        <end position="351"/>
    </location>
</feature>
<feature type="transmembrane region" description="Helical" evidence="6">
    <location>
        <begin position="421"/>
        <end position="440"/>
    </location>
</feature>
<feature type="transmembrane region" description="Helical" evidence="6">
    <location>
        <begin position="461"/>
        <end position="478"/>
    </location>
</feature>
<comment type="caution">
    <text evidence="7">The sequence shown here is derived from an EMBL/GenBank/DDBJ whole genome shotgun (WGS) entry which is preliminary data.</text>
</comment>
<keyword evidence="5 6" id="KW-0472">Membrane</keyword>
<proteinExistence type="predicted"/>
<keyword evidence="2" id="KW-1003">Cell membrane</keyword>
<feature type="transmembrane region" description="Helical" evidence="6">
    <location>
        <begin position="12"/>
        <end position="34"/>
    </location>
</feature>
<feature type="transmembrane region" description="Helical" evidence="6">
    <location>
        <begin position="192"/>
        <end position="213"/>
    </location>
</feature>
<keyword evidence="8" id="KW-1185">Reference proteome</keyword>
<dbReference type="AlphaFoldDB" id="A0A1E5L2R4"/>
<dbReference type="InterPro" id="IPR050833">
    <property type="entry name" value="Poly_Biosynth_Transport"/>
</dbReference>
<sequence>MLRGVYRLNQKSFVKGAVILGVAALISKTMGGIYRIPYQNIVGNEGLALYNLVYPMYTTLLVVSTAGFPIAVSKFVSERLAIGDIRGAERVFRISFFLMMITGLLSFSLLFYGAETLANLTGDPGAALSIKSVSLALLLVPIIAVIRGYFQGWQEMMPTAVSQVFEQLIRVITIIVLAYMLIQVSVEYAAAGAVFGAFTGAVLSVLILGYYYIRHRKVVTYHLQRQTKSFAQEPFGELLRKLTYYALPICFGTLVLPLFNLADSYTVINVLQNSGMESLDARYMFGVYSKALPLVQISALFATSLSLALIPSISEAKSLQQEHIIKRRTSFALRLTVIVGLPAAFGLAVLAKPLNLALFNEVIGSDVIMVLSFATIFSTLEITSSGILQGIGESKLPAKNLFVGFIFKVALNLLLISYIGIMGAAIATIVAYFIALYLNLRDLRIHAKTEYRWMELAVKPLTAALIMTFFVAAVVYGMTPWMESYFSLRIAHLIVSVIGILVGLIAYGIAIIVTKTLSFEEIETVPKIGPAILRLTSRLPFLKR</sequence>
<accession>A0A1E5L2R4</accession>
<feature type="transmembrane region" description="Helical" evidence="6">
    <location>
        <begin position="167"/>
        <end position="186"/>
    </location>
</feature>
<evidence type="ECO:0000256" key="5">
    <source>
        <dbReference type="ARBA" id="ARBA00023136"/>
    </source>
</evidence>
<feature type="transmembrane region" description="Helical" evidence="6">
    <location>
        <begin position="242"/>
        <end position="262"/>
    </location>
</feature>
<evidence type="ECO:0000256" key="1">
    <source>
        <dbReference type="ARBA" id="ARBA00004651"/>
    </source>
</evidence>
<dbReference type="Pfam" id="PF01943">
    <property type="entry name" value="Polysacc_synt"/>
    <property type="match status" value="1"/>
</dbReference>
<protein>
    <submittedName>
        <fullName evidence="7">Uncharacterized protein</fullName>
    </submittedName>
</protein>
<evidence type="ECO:0000256" key="4">
    <source>
        <dbReference type="ARBA" id="ARBA00022989"/>
    </source>
</evidence>
<feature type="transmembrane region" description="Helical" evidence="6">
    <location>
        <begin position="94"/>
        <end position="114"/>
    </location>
</feature>
<comment type="subcellular location">
    <subcellularLocation>
        <location evidence="1">Cell membrane</location>
        <topology evidence="1">Multi-pass membrane protein</topology>
    </subcellularLocation>
</comment>
<feature type="transmembrane region" description="Helical" evidence="6">
    <location>
        <begin position="54"/>
        <end position="73"/>
    </location>
</feature>
<gene>
    <name evidence="7" type="ORF">BHU72_11100</name>
</gene>
<evidence type="ECO:0000256" key="2">
    <source>
        <dbReference type="ARBA" id="ARBA00022475"/>
    </source>
</evidence>
<organism evidence="7 8">
    <name type="scientific">Desulfuribacillus stibiiarsenatis</name>
    <dbReference type="NCBI Taxonomy" id="1390249"/>
    <lineage>
        <taxon>Bacteria</taxon>
        <taxon>Bacillati</taxon>
        <taxon>Bacillota</taxon>
        <taxon>Desulfuribacillia</taxon>
        <taxon>Desulfuribacillales</taxon>
        <taxon>Desulfuribacillaceae</taxon>
        <taxon>Desulfuribacillus</taxon>
    </lineage>
</organism>
<dbReference type="PIRSF" id="PIRSF038958">
    <property type="entry name" value="PG_synth_SpoVB"/>
    <property type="match status" value="1"/>
</dbReference>
<feature type="transmembrane region" description="Helical" evidence="6">
    <location>
        <begin position="291"/>
        <end position="310"/>
    </location>
</feature>
<name>A0A1E5L2R4_9FIRM</name>
<dbReference type="CDD" id="cd13124">
    <property type="entry name" value="MATE_SpoVB_like"/>
    <property type="match status" value="1"/>
</dbReference>
<evidence type="ECO:0000313" key="7">
    <source>
        <dbReference type="EMBL" id="OEH84387.1"/>
    </source>
</evidence>
<dbReference type="PANTHER" id="PTHR30250:SF21">
    <property type="entry name" value="LIPID II FLIPPASE MURJ"/>
    <property type="match status" value="1"/>
</dbReference>
<dbReference type="EMBL" id="MJAT01000039">
    <property type="protein sequence ID" value="OEH84387.1"/>
    <property type="molecule type" value="Genomic_DNA"/>
</dbReference>
<evidence type="ECO:0000256" key="6">
    <source>
        <dbReference type="SAM" id="Phobius"/>
    </source>
</evidence>
<dbReference type="PANTHER" id="PTHR30250">
    <property type="entry name" value="PST FAMILY PREDICTED COLANIC ACID TRANSPORTER"/>
    <property type="match status" value="1"/>
</dbReference>
<dbReference type="Proteomes" id="UP000095255">
    <property type="component" value="Unassembled WGS sequence"/>
</dbReference>
<evidence type="ECO:0000256" key="3">
    <source>
        <dbReference type="ARBA" id="ARBA00022692"/>
    </source>
</evidence>
<dbReference type="InterPro" id="IPR002797">
    <property type="entry name" value="Polysacc_synth"/>
</dbReference>
<dbReference type="STRING" id="1390249.BHU72_11100"/>
<feature type="transmembrane region" description="Helical" evidence="6">
    <location>
        <begin position="126"/>
        <end position="146"/>
    </location>
</feature>